<reference evidence="1 2" key="1">
    <citation type="journal article" date="2019" name="J Genomics">
        <title>The Draft Genome of a Hydrogen-producing Cyanobacterium, Arthrospira platensis NIES-46.</title>
        <authorList>
            <person name="Suzuki S."/>
            <person name="Yamaguchi H."/>
            <person name="Kawachi M."/>
        </authorList>
    </citation>
    <scope>NUCLEOTIDE SEQUENCE [LARGE SCALE GENOMIC DNA]</scope>
    <source>
        <strain evidence="1 2">NIES-46</strain>
    </source>
</reference>
<organism evidence="1 2">
    <name type="scientific">Limnospira platensis NIES-46</name>
    <dbReference type="NCBI Taxonomy" id="1236695"/>
    <lineage>
        <taxon>Bacteria</taxon>
        <taxon>Bacillati</taxon>
        <taxon>Cyanobacteriota</taxon>
        <taxon>Cyanophyceae</taxon>
        <taxon>Oscillatoriophycideae</taxon>
        <taxon>Oscillatoriales</taxon>
        <taxon>Sirenicapillariaceae</taxon>
        <taxon>Limnospira</taxon>
    </lineage>
</organism>
<gene>
    <name evidence="1" type="ORF">NIES46_04050</name>
</gene>
<name>A0A5M3T3I3_LIMPL</name>
<accession>A0A5M3T3I3</accession>
<proteinExistence type="predicted"/>
<comment type="caution">
    <text evidence="1">The sequence shown here is derived from an EMBL/GenBank/DDBJ whole genome shotgun (WGS) entry which is preliminary data.</text>
</comment>
<sequence>MINGQLQSLITETCRHPPGSLKRQQGLTQLYRMIVKSGKLWRENTPYYEEVWQQTWLYFCLNLCEATTGKDKYDSDRSSITTWLNVYLKMRLKDRAIKHQNQKQQMVSASQPLYDDDTLTFLDTFEALPDIPPILQATRKWAETDPEGELQRLQLRGRKDVTCQLLILRRLPPETTWEDLSAELGLPVSTLSSFYQRKCLPQLRKFGESAGYL</sequence>
<dbReference type="RefSeq" id="WP_014274961.1">
    <property type="nucleotide sequence ID" value="NZ_BIMW01000012.1"/>
</dbReference>
<dbReference type="Proteomes" id="UP000326169">
    <property type="component" value="Unassembled WGS sequence"/>
</dbReference>
<evidence type="ECO:0008006" key="3">
    <source>
        <dbReference type="Google" id="ProtNLM"/>
    </source>
</evidence>
<dbReference type="EMBL" id="BIMW01000012">
    <property type="protein sequence ID" value="GCE92366.1"/>
    <property type="molecule type" value="Genomic_DNA"/>
</dbReference>
<evidence type="ECO:0000313" key="2">
    <source>
        <dbReference type="Proteomes" id="UP000326169"/>
    </source>
</evidence>
<keyword evidence="2" id="KW-1185">Reference proteome</keyword>
<protein>
    <recommendedName>
        <fullName evidence="3">Sigma-70 family RNA polymerase sigma factor</fullName>
    </recommendedName>
</protein>
<dbReference type="GeneID" id="301681374"/>
<evidence type="ECO:0000313" key="1">
    <source>
        <dbReference type="EMBL" id="GCE92366.1"/>
    </source>
</evidence>